<reference evidence="3" key="3">
    <citation type="submission" date="2025-04" db="UniProtKB">
        <authorList>
            <consortium name="RefSeq"/>
        </authorList>
    </citation>
    <scope>IDENTIFICATION</scope>
    <source>
        <strain evidence="3">CBS 781.70</strain>
    </source>
</reference>
<accession>A0A6G1FVC1</accession>
<evidence type="ECO:0000313" key="2">
    <source>
        <dbReference type="Proteomes" id="UP000504638"/>
    </source>
</evidence>
<proteinExistence type="predicted"/>
<dbReference type="AlphaFoldDB" id="A0A6G1FVC1"/>
<sequence length="163" mass="18271">MPGPPALQIYESHGKIINAVCSLGLLELMPWPAILPYCIRIVGHVRGTFEIRLSGIFLVVSPPSDLRLWKRQPWTLLLVCYLPLRPSRLLLVLLYPQFLFIPFPSSNLACSPPCPLLVLGFLLLSDHISANFLSLAELALFPHQNLISTVTCLDVPSRCERME</sequence>
<reference evidence="3" key="2">
    <citation type="submission" date="2020-04" db="EMBL/GenBank/DDBJ databases">
        <authorList>
            <consortium name="NCBI Genome Project"/>
        </authorList>
    </citation>
    <scope>NUCLEOTIDE SEQUENCE</scope>
    <source>
        <strain evidence="3">CBS 781.70</strain>
    </source>
</reference>
<evidence type="ECO:0000313" key="1">
    <source>
        <dbReference type="EMBL" id="KAF1809767.1"/>
    </source>
</evidence>
<evidence type="ECO:0000313" key="3">
    <source>
        <dbReference type="RefSeq" id="XP_033531398.1"/>
    </source>
</evidence>
<protein>
    <submittedName>
        <fullName evidence="1 3">Uncharacterized protein</fullName>
    </submittedName>
</protein>
<gene>
    <name evidence="1 3" type="ORF">P152DRAFT_148277</name>
</gene>
<reference evidence="1 3" key="1">
    <citation type="submission" date="2020-01" db="EMBL/GenBank/DDBJ databases">
        <authorList>
            <consortium name="DOE Joint Genome Institute"/>
            <person name="Haridas S."/>
            <person name="Albert R."/>
            <person name="Binder M."/>
            <person name="Bloem J."/>
            <person name="Labutti K."/>
            <person name="Salamov A."/>
            <person name="Andreopoulos B."/>
            <person name="Baker S.E."/>
            <person name="Barry K."/>
            <person name="Bills G."/>
            <person name="Bluhm B.H."/>
            <person name="Cannon C."/>
            <person name="Castanera R."/>
            <person name="Culley D.E."/>
            <person name="Daum C."/>
            <person name="Ezra D."/>
            <person name="Gonzalez J.B."/>
            <person name="Henrissat B."/>
            <person name="Kuo A."/>
            <person name="Liang C."/>
            <person name="Lipzen A."/>
            <person name="Lutzoni F."/>
            <person name="Magnuson J."/>
            <person name="Mondo S."/>
            <person name="Nolan M."/>
            <person name="Ohm R."/>
            <person name="Pangilinan J."/>
            <person name="Park H.-J."/>
            <person name="Ramirez L."/>
            <person name="Alfaro M."/>
            <person name="Sun H."/>
            <person name="Tritt A."/>
            <person name="Yoshinaga Y."/>
            <person name="Zwiers L.-H."/>
            <person name="Turgeon B.G."/>
            <person name="Goodwin S.B."/>
            <person name="Spatafora J.W."/>
            <person name="Crous P.W."/>
            <person name="Grigoriev I.V."/>
        </authorList>
    </citation>
    <scope>NUCLEOTIDE SEQUENCE</scope>
    <source>
        <strain evidence="1 3">CBS 781.70</strain>
    </source>
</reference>
<dbReference type="RefSeq" id="XP_033531398.1">
    <property type="nucleotide sequence ID" value="XM_033673913.1"/>
</dbReference>
<dbReference type="EMBL" id="ML975170">
    <property type="protein sequence ID" value="KAF1809767.1"/>
    <property type="molecule type" value="Genomic_DNA"/>
</dbReference>
<organism evidence="1">
    <name type="scientific">Eremomyces bilateralis CBS 781.70</name>
    <dbReference type="NCBI Taxonomy" id="1392243"/>
    <lineage>
        <taxon>Eukaryota</taxon>
        <taxon>Fungi</taxon>
        <taxon>Dikarya</taxon>
        <taxon>Ascomycota</taxon>
        <taxon>Pezizomycotina</taxon>
        <taxon>Dothideomycetes</taxon>
        <taxon>Dothideomycetes incertae sedis</taxon>
        <taxon>Eremomycetales</taxon>
        <taxon>Eremomycetaceae</taxon>
        <taxon>Eremomyces</taxon>
    </lineage>
</organism>
<keyword evidence="2" id="KW-1185">Reference proteome</keyword>
<dbReference type="Proteomes" id="UP000504638">
    <property type="component" value="Unplaced"/>
</dbReference>
<dbReference type="GeneID" id="54414483"/>
<name>A0A6G1FVC1_9PEZI</name>